<dbReference type="AlphaFoldDB" id="A0A376BKR1"/>
<proteinExistence type="predicted"/>
<dbReference type="Proteomes" id="UP000254209">
    <property type="component" value="Unassembled WGS sequence"/>
</dbReference>
<gene>
    <name evidence="1" type="ORF">NCTC10283_00309</name>
</gene>
<sequence length="77" mass="8668">MTKPYSYNPQNQCYALPESDFERICQAANALSELTFMIGEMQLSKTIFNAENLACLMRYPAHDLSEIVNQCLNGGKS</sequence>
<name>A0A376BKR1_9NEIS</name>
<dbReference type="RefSeq" id="WP_034294968.1">
    <property type="nucleotide sequence ID" value="NZ_CP091519.2"/>
</dbReference>
<evidence type="ECO:0000313" key="2">
    <source>
        <dbReference type="Proteomes" id="UP000254209"/>
    </source>
</evidence>
<dbReference type="EMBL" id="UFSO01000002">
    <property type="protein sequence ID" value="SSY70228.1"/>
    <property type="molecule type" value="Genomic_DNA"/>
</dbReference>
<organism evidence="1 2">
    <name type="scientific">Alysiella crassa</name>
    <dbReference type="NCBI Taxonomy" id="153491"/>
    <lineage>
        <taxon>Bacteria</taxon>
        <taxon>Pseudomonadati</taxon>
        <taxon>Pseudomonadota</taxon>
        <taxon>Betaproteobacteria</taxon>
        <taxon>Neisseriales</taxon>
        <taxon>Neisseriaceae</taxon>
        <taxon>Alysiella</taxon>
    </lineage>
</organism>
<keyword evidence="2" id="KW-1185">Reference proteome</keyword>
<dbReference type="STRING" id="1120980.GCA_000745955_02222"/>
<accession>A0A376BKR1</accession>
<reference evidence="1 2" key="1">
    <citation type="submission" date="2018-06" db="EMBL/GenBank/DDBJ databases">
        <authorList>
            <consortium name="Pathogen Informatics"/>
            <person name="Doyle S."/>
        </authorList>
    </citation>
    <scope>NUCLEOTIDE SEQUENCE [LARGE SCALE GENOMIC DNA]</scope>
    <source>
        <strain evidence="1 2">NCTC10283</strain>
    </source>
</reference>
<protein>
    <submittedName>
        <fullName evidence="1">Uncharacterized protein</fullName>
    </submittedName>
</protein>
<evidence type="ECO:0000313" key="1">
    <source>
        <dbReference type="EMBL" id="SSY70228.1"/>
    </source>
</evidence>